<accession>A0A7L3TJK9</accession>
<feature type="non-terminal residue" evidence="2">
    <location>
        <position position="1"/>
    </location>
</feature>
<dbReference type="AlphaFoldDB" id="A0A7L3TJK9"/>
<feature type="domain" description="Ig-like" evidence="1">
    <location>
        <begin position="12"/>
        <end position="82"/>
    </location>
</feature>
<reference evidence="2 3" key="1">
    <citation type="submission" date="2019-09" db="EMBL/GenBank/DDBJ databases">
        <title>Bird 10,000 Genomes (B10K) Project - Family phase.</title>
        <authorList>
            <person name="Zhang G."/>
        </authorList>
    </citation>
    <scope>NUCLEOTIDE SEQUENCE [LARGE SCALE GENOMIC DNA]</scope>
    <source>
        <strain evidence="2">OUT-0021</strain>
        <tissue evidence="2">Blood</tissue>
    </source>
</reference>
<organism evidence="2 3">
    <name type="scientific">Rissa tridactyla</name>
    <name type="common">Black-legged kittiwake</name>
    <name type="synonym">Larus tridactyla</name>
    <dbReference type="NCBI Taxonomy" id="75485"/>
    <lineage>
        <taxon>Eukaryota</taxon>
        <taxon>Metazoa</taxon>
        <taxon>Chordata</taxon>
        <taxon>Craniata</taxon>
        <taxon>Vertebrata</taxon>
        <taxon>Euteleostomi</taxon>
        <taxon>Archelosauria</taxon>
        <taxon>Archosauria</taxon>
        <taxon>Dinosauria</taxon>
        <taxon>Saurischia</taxon>
        <taxon>Theropoda</taxon>
        <taxon>Coelurosauria</taxon>
        <taxon>Aves</taxon>
        <taxon>Neognathae</taxon>
        <taxon>Neoaves</taxon>
        <taxon>Charadriiformes</taxon>
        <taxon>Laridae</taxon>
        <taxon>Rissa</taxon>
    </lineage>
</organism>
<feature type="non-terminal residue" evidence="2">
    <location>
        <position position="82"/>
    </location>
</feature>
<gene>
    <name evidence="2" type="primary">Ighv349</name>
    <name evidence="2" type="ORF">RISTRI_R13670</name>
</gene>
<dbReference type="PANTHER" id="PTHR23266">
    <property type="entry name" value="IMMUNOGLOBULIN HEAVY CHAIN"/>
    <property type="match status" value="1"/>
</dbReference>
<sequence length="82" mass="8866">LVEAGGGLRAPGDSVRLTCRGSGFTFGSSAVQWYRQAVSGRPEWVSFVSYWGRKKYGVAVEGRATVSRDSFWSESSLSLSAL</sequence>
<dbReference type="SUPFAM" id="SSF48726">
    <property type="entry name" value="Immunoglobulin"/>
    <property type="match status" value="1"/>
</dbReference>
<evidence type="ECO:0000313" key="2">
    <source>
        <dbReference type="EMBL" id="NXV39736.1"/>
    </source>
</evidence>
<dbReference type="InterPro" id="IPR036179">
    <property type="entry name" value="Ig-like_dom_sf"/>
</dbReference>
<evidence type="ECO:0000313" key="3">
    <source>
        <dbReference type="Proteomes" id="UP000540089"/>
    </source>
</evidence>
<protein>
    <submittedName>
        <fullName evidence="2">HV349 protein</fullName>
    </submittedName>
</protein>
<comment type="caution">
    <text evidence="2">The sequence shown here is derived from an EMBL/GenBank/DDBJ whole genome shotgun (WGS) entry which is preliminary data.</text>
</comment>
<dbReference type="InterPro" id="IPR050199">
    <property type="entry name" value="IgHV"/>
</dbReference>
<evidence type="ECO:0000259" key="1">
    <source>
        <dbReference type="PROSITE" id="PS50835"/>
    </source>
</evidence>
<dbReference type="InterPro" id="IPR013783">
    <property type="entry name" value="Ig-like_fold"/>
</dbReference>
<proteinExistence type="predicted"/>
<keyword evidence="3" id="KW-1185">Reference proteome</keyword>
<dbReference type="PROSITE" id="PS50835">
    <property type="entry name" value="IG_LIKE"/>
    <property type="match status" value="1"/>
</dbReference>
<dbReference type="Proteomes" id="UP000540089">
    <property type="component" value="Unassembled WGS sequence"/>
</dbReference>
<dbReference type="InterPro" id="IPR007110">
    <property type="entry name" value="Ig-like_dom"/>
</dbReference>
<name>A0A7L3TJK9_RISTR</name>
<dbReference type="EMBL" id="VZUC01044850">
    <property type="protein sequence ID" value="NXV39736.1"/>
    <property type="molecule type" value="Genomic_DNA"/>
</dbReference>
<dbReference type="Gene3D" id="2.60.40.10">
    <property type="entry name" value="Immunoglobulins"/>
    <property type="match status" value="1"/>
</dbReference>